<dbReference type="SUPFAM" id="SSF46785">
    <property type="entry name" value="Winged helix' DNA-binding domain"/>
    <property type="match status" value="1"/>
</dbReference>
<organism evidence="1 2">
    <name type="scientific">Marinilactibacillus psychrotolerans</name>
    <dbReference type="NCBI Taxonomy" id="191770"/>
    <lineage>
        <taxon>Bacteria</taxon>
        <taxon>Bacillati</taxon>
        <taxon>Bacillota</taxon>
        <taxon>Bacilli</taxon>
        <taxon>Lactobacillales</taxon>
        <taxon>Carnobacteriaceae</taxon>
        <taxon>Marinilactibacillus</taxon>
    </lineage>
</organism>
<sequence length="67" mass="7424">MVTCILTEDSQFIVKEHSLYIVSLIVMEEEAQVTSESLAGSLNTKSAIIRKSISMLRKADLVRTSHA</sequence>
<gene>
    <name evidence="1" type="ORF">M132T_07390</name>
</gene>
<dbReference type="EMBL" id="BKBI01000004">
    <property type="protein sequence ID" value="GEQ35231.1"/>
    <property type="molecule type" value="Genomic_DNA"/>
</dbReference>
<protein>
    <submittedName>
        <fullName evidence="1">Uncharacterized protein</fullName>
    </submittedName>
</protein>
<proteinExistence type="predicted"/>
<accession>A0AAV3W882</accession>
<dbReference type="RefSeq" id="WP_407144650.1">
    <property type="nucleotide sequence ID" value="NZ_JBGQQG010000093.1"/>
</dbReference>
<reference evidence="1" key="1">
    <citation type="submission" date="2019-08" db="EMBL/GenBank/DDBJ databases">
        <title>Marinilactibacillus psychrotolerans M13-2T whole genome sequencing project.</title>
        <authorList>
            <person name="Ishikawa M."/>
            <person name="Suzuki T."/>
            <person name="Matsutani M."/>
        </authorList>
    </citation>
    <scope>NUCLEOTIDE SEQUENCE</scope>
    <source>
        <strain evidence="1">M13-2T</strain>
    </source>
</reference>
<dbReference type="InterPro" id="IPR036390">
    <property type="entry name" value="WH_DNA-bd_sf"/>
</dbReference>
<dbReference type="InterPro" id="IPR036388">
    <property type="entry name" value="WH-like_DNA-bd_sf"/>
</dbReference>
<dbReference type="Proteomes" id="UP000887127">
    <property type="component" value="Unassembled WGS sequence"/>
</dbReference>
<evidence type="ECO:0000313" key="1">
    <source>
        <dbReference type="EMBL" id="GEQ35231.1"/>
    </source>
</evidence>
<name>A0AAV3W882_9LACT</name>
<dbReference type="AlphaFoldDB" id="A0AAV3W882"/>
<evidence type="ECO:0000313" key="2">
    <source>
        <dbReference type="Proteomes" id="UP000887127"/>
    </source>
</evidence>
<dbReference type="Gene3D" id="1.10.10.10">
    <property type="entry name" value="Winged helix-like DNA-binding domain superfamily/Winged helix DNA-binding domain"/>
    <property type="match status" value="1"/>
</dbReference>
<comment type="caution">
    <text evidence="1">The sequence shown here is derived from an EMBL/GenBank/DDBJ whole genome shotgun (WGS) entry which is preliminary data.</text>
</comment>